<feature type="domain" description="DUF6933" evidence="1">
    <location>
        <begin position="4"/>
        <end position="149"/>
    </location>
</feature>
<dbReference type="InterPro" id="IPR053864">
    <property type="entry name" value="DUF6933"/>
</dbReference>
<comment type="caution">
    <text evidence="2">The sequence shown here is derived from an EMBL/GenBank/DDBJ whole genome shotgun (WGS) entry which is preliminary data.</text>
</comment>
<reference evidence="2 3" key="1">
    <citation type="journal article" date="2018" name="ISME J.">
        <title>Endosymbiont genomes yield clues of tubeworm success.</title>
        <authorList>
            <person name="Li Y."/>
            <person name="Liles M.R."/>
            <person name="Halanych K.M."/>
        </authorList>
    </citation>
    <scope>NUCLEOTIDE SEQUENCE [LARGE SCALE GENOMIC DNA]</scope>
    <source>
        <strain evidence="2">A1462</strain>
    </source>
</reference>
<evidence type="ECO:0000313" key="3">
    <source>
        <dbReference type="Proteomes" id="UP000254771"/>
    </source>
</evidence>
<organism evidence="2 3">
    <name type="scientific">endosymbiont of Escarpia spicata</name>
    <dbReference type="NCBI Taxonomy" id="2200908"/>
    <lineage>
        <taxon>Bacteria</taxon>
        <taxon>Pseudomonadati</taxon>
        <taxon>Pseudomonadota</taxon>
        <taxon>Gammaproteobacteria</taxon>
        <taxon>sulfur-oxidizing symbionts</taxon>
    </lineage>
</organism>
<dbReference type="Proteomes" id="UP000254771">
    <property type="component" value="Unassembled WGS sequence"/>
</dbReference>
<dbReference type="AlphaFoldDB" id="A0A370DAX9"/>
<keyword evidence="3" id="KW-1185">Reference proteome</keyword>
<evidence type="ECO:0000259" key="1">
    <source>
        <dbReference type="Pfam" id="PF22016"/>
    </source>
</evidence>
<dbReference type="EMBL" id="QFXE01000021">
    <property type="protein sequence ID" value="RDH82033.1"/>
    <property type="molecule type" value="Genomic_DNA"/>
</dbReference>
<gene>
    <name evidence="2" type="ORF">DIZ78_16495</name>
</gene>
<sequence>MIRLHCTKKLLAKLPLREGGRLKNKRPSHYPANEGDESPLSGWHANLILLQRRQCVLLVHDATRFPVFIPALKKADFAELDYWFADGFMNALLKTGADDVLMDCAHAALGPLVCDTECDRSVQGTMNRMAQDIEHMLWYEDASVMDLARAGHEEITACRREHVGCGEVRTAPFWDVARNRLATVRFLRHHTLHRMER</sequence>
<name>A0A370DAX9_9GAMM</name>
<evidence type="ECO:0000313" key="2">
    <source>
        <dbReference type="EMBL" id="RDH82033.1"/>
    </source>
</evidence>
<accession>A0A370DAX9</accession>
<proteinExistence type="predicted"/>
<dbReference type="Pfam" id="PF22016">
    <property type="entry name" value="DUF6933"/>
    <property type="match status" value="1"/>
</dbReference>
<protein>
    <recommendedName>
        <fullName evidence="1">DUF6933 domain-containing protein</fullName>
    </recommendedName>
</protein>